<feature type="transmembrane region" description="Helical" evidence="1">
    <location>
        <begin position="180"/>
        <end position="202"/>
    </location>
</feature>
<accession>A0A2P7BU99</accession>
<dbReference type="Proteomes" id="UP000241444">
    <property type="component" value="Unassembled WGS sequence"/>
</dbReference>
<keyword evidence="1" id="KW-1133">Transmembrane helix</keyword>
<gene>
    <name evidence="2" type="ORF">CU102_02845</name>
</gene>
<reference evidence="3" key="1">
    <citation type="submission" date="2017-11" db="EMBL/GenBank/DDBJ databases">
        <authorList>
            <person name="Kuznetsova I."/>
            <person name="Sazanova A."/>
            <person name="Chirak E."/>
            <person name="Safronova V."/>
            <person name="Willems A."/>
        </authorList>
    </citation>
    <scope>NUCLEOTIDE SEQUENCE [LARGE SCALE GENOMIC DNA]</scope>
    <source>
        <strain evidence="3">STM 196</strain>
    </source>
</reference>
<sequence length="219" mass="23872">MIGMAVTLYAVALLCIAAIPFWKLRGNLTALQYGAHMMLFVALAGVVLGDIFPQFTTWAILAYAFSEELPRGVLLYLLVIAGTGGIAQRAILGATFGWLELFIKLYTEFSAGSATIDALPYLGVVGGESVLFHIVISVVIYRNLKSPGQLIWSIILATLLHTAANLFVQNEVFGVADNLAKYVLPSTCLLIVYALMLGIACFRKLRSGEVRRLLSAWRQ</sequence>
<name>A0A2P7BU99_9HYPH</name>
<evidence type="ECO:0000313" key="3">
    <source>
        <dbReference type="Proteomes" id="UP000241444"/>
    </source>
</evidence>
<keyword evidence="1" id="KW-0812">Transmembrane</keyword>
<feature type="transmembrane region" description="Helical" evidence="1">
    <location>
        <begin position="150"/>
        <end position="168"/>
    </location>
</feature>
<organism evidence="2 3">
    <name type="scientific">Phyllobacterium brassicacearum</name>
    <dbReference type="NCBI Taxonomy" id="314235"/>
    <lineage>
        <taxon>Bacteria</taxon>
        <taxon>Pseudomonadati</taxon>
        <taxon>Pseudomonadota</taxon>
        <taxon>Alphaproteobacteria</taxon>
        <taxon>Hyphomicrobiales</taxon>
        <taxon>Phyllobacteriaceae</taxon>
        <taxon>Phyllobacterium</taxon>
    </lineage>
</organism>
<dbReference type="RefSeq" id="WP_133624471.1">
    <property type="nucleotide sequence ID" value="NZ_PGGO01000002.1"/>
</dbReference>
<keyword evidence="3" id="KW-1185">Reference proteome</keyword>
<evidence type="ECO:0008006" key="4">
    <source>
        <dbReference type="Google" id="ProtNLM"/>
    </source>
</evidence>
<dbReference type="AlphaFoldDB" id="A0A2P7BU99"/>
<comment type="caution">
    <text evidence="2">The sequence shown here is derived from an EMBL/GenBank/DDBJ whole genome shotgun (WGS) entry which is preliminary data.</text>
</comment>
<evidence type="ECO:0000256" key="1">
    <source>
        <dbReference type="SAM" id="Phobius"/>
    </source>
</evidence>
<dbReference type="EMBL" id="PGGO01000002">
    <property type="protein sequence ID" value="PSH70059.1"/>
    <property type="molecule type" value="Genomic_DNA"/>
</dbReference>
<feature type="transmembrane region" description="Helical" evidence="1">
    <location>
        <begin position="119"/>
        <end position="141"/>
    </location>
</feature>
<evidence type="ECO:0000313" key="2">
    <source>
        <dbReference type="EMBL" id="PSH70059.1"/>
    </source>
</evidence>
<feature type="transmembrane region" description="Helical" evidence="1">
    <location>
        <begin position="33"/>
        <end position="52"/>
    </location>
</feature>
<keyword evidence="1" id="KW-0472">Membrane</keyword>
<protein>
    <recommendedName>
        <fullName evidence="4">PrsW family intramembrane metalloprotease</fullName>
    </recommendedName>
</protein>
<feature type="transmembrane region" description="Helical" evidence="1">
    <location>
        <begin position="73"/>
        <end position="99"/>
    </location>
</feature>
<proteinExistence type="predicted"/>